<keyword evidence="3" id="KW-1185">Reference proteome</keyword>
<evidence type="ECO:0000313" key="3">
    <source>
        <dbReference type="Proteomes" id="UP001569153"/>
    </source>
</evidence>
<organism evidence="2 3">
    <name type="scientific">Vibrio cortegadensis</name>
    <dbReference type="NCBI Taxonomy" id="1328770"/>
    <lineage>
        <taxon>Bacteria</taxon>
        <taxon>Pseudomonadati</taxon>
        <taxon>Pseudomonadota</taxon>
        <taxon>Gammaproteobacteria</taxon>
        <taxon>Vibrionales</taxon>
        <taxon>Vibrionaceae</taxon>
        <taxon>Vibrio</taxon>
    </lineage>
</organism>
<dbReference type="EMBL" id="JBGOOT010000007">
    <property type="protein sequence ID" value="MEZ8195277.1"/>
    <property type="molecule type" value="Genomic_DNA"/>
</dbReference>
<dbReference type="SMART" id="SM00530">
    <property type="entry name" value="HTH_XRE"/>
    <property type="match status" value="1"/>
</dbReference>
<dbReference type="InterPro" id="IPR013435">
    <property type="entry name" value="Mobile_mystery_prot_A"/>
</dbReference>
<evidence type="ECO:0000259" key="1">
    <source>
        <dbReference type="PROSITE" id="PS50943"/>
    </source>
</evidence>
<dbReference type="Proteomes" id="UP001569153">
    <property type="component" value="Unassembled WGS sequence"/>
</dbReference>
<dbReference type="InterPro" id="IPR001387">
    <property type="entry name" value="Cro/C1-type_HTH"/>
</dbReference>
<protein>
    <submittedName>
        <fullName evidence="2">Mobile mystery protein A</fullName>
    </submittedName>
</protein>
<proteinExistence type="predicted"/>
<dbReference type="NCBIfam" id="TIGR02612">
    <property type="entry name" value="mob_myst_A"/>
    <property type="match status" value="1"/>
</dbReference>
<dbReference type="Pfam" id="PF01381">
    <property type="entry name" value="HTH_3"/>
    <property type="match status" value="1"/>
</dbReference>
<evidence type="ECO:0000313" key="2">
    <source>
        <dbReference type="EMBL" id="MEZ8195277.1"/>
    </source>
</evidence>
<dbReference type="PROSITE" id="PS50943">
    <property type="entry name" value="HTH_CROC1"/>
    <property type="match status" value="1"/>
</dbReference>
<dbReference type="RefSeq" id="WP_113796377.1">
    <property type="nucleotide sequence ID" value="NZ_JBGOOT010000007.1"/>
</dbReference>
<dbReference type="SUPFAM" id="SSF47413">
    <property type="entry name" value="lambda repressor-like DNA-binding domains"/>
    <property type="match status" value="1"/>
</dbReference>
<reference evidence="2 3" key="1">
    <citation type="submission" date="2024-06" db="EMBL/GenBank/DDBJ databases">
        <authorList>
            <person name="Steensen K."/>
            <person name="Seneca J."/>
            <person name="Bartlau N."/>
            <person name="Yu A.X."/>
            <person name="Polz M.F."/>
        </authorList>
    </citation>
    <scope>NUCLEOTIDE SEQUENCE [LARGE SCALE GENOMIC DNA]</scope>
    <source>
        <strain evidence="2 3">FF146</strain>
    </source>
</reference>
<accession>A0ABV4M6Y2</accession>
<dbReference type="Gene3D" id="1.10.260.40">
    <property type="entry name" value="lambda repressor-like DNA-binding domains"/>
    <property type="match status" value="1"/>
</dbReference>
<name>A0ABV4M6Y2_9VIBR</name>
<comment type="caution">
    <text evidence="2">The sequence shown here is derived from an EMBL/GenBank/DDBJ whole genome shotgun (WGS) entry which is preliminary data.</text>
</comment>
<sequence>MHLFSANPNNTVKKTVMHQYRAIANSAVGLYLIKKPKEGWVRTIRTALGMSGAQLGARAGLTRNKISILERKEAEGDITINQLKVLAEHLGCDLTYALVPSKPIEDMIDDRATVIASQSVDTNSQNMFLEAQPIDVETQNRLLNQIKEQVVAAGGRVLWKNTTE</sequence>
<feature type="domain" description="HTH cro/C1-type" evidence="1">
    <location>
        <begin position="41"/>
        <end position="97"/>
    </location>
</feature>
<dbReference type="CDD" id="cd00093">
    <property type="entry name" value="HTH_XRE"/>
    <property type="match status" value="1"/>
</dbReference>
<dbReference type="InterPro" id="IPR010982">
    <property type="entry name" value="Lambda_DNA-bd_dom_sf"/>
</dbReference>
<gene>
    <name evidence="2" type="ORF">ACED38_10295</name>
</gene>